<dbReference type="PANTHER" id="PTHR33418">
    <property type="entry name" value="HELICASE-ASSOCIATED"/>
    <property type="match status" value="1"/>
</dbReference>
<accession>A0ABD3NPF7</accession>
<evidence type="ECO:0000259" key="2">
    <source>
        <dbReference type="Pfam" id="PF03457"/>
    </source>
</evidence>
<dbReference type="InterPro" id="IPR005114">
    <property type="entry name" value="Helicase_assoc"/>
</dbReference>
<feature type="signal peptide" evidence="1">
    <location>
        <begin position="1"/>
        <end position="21"/>
    </location>
</feature>
<keyword evidence="1" id="KW-0732">Signal</keyword>
<feature type="chain" id="PRO_5044881803" description="Helicase-associated domain-containing protein" evidence="1">
    <location>
        <begin position="22"/>
        <end position="197"/>
    </location>
</feature>
<evidence type="ECO:0000313" key="4">
    <source>
        <dbReference type="Proteomes" id="UP001530400"/>
    </source>
</evidence>
<proteinExistence type="predicted"/>
<gene>
    <name evidence="3" type="ORF">ACHAWO_006805</name>
</gene>
<dbReference type="Proteomes" id="UP001530400">
    <property type="component" value="Unassembled WGS sequence"/>
</dbReference>
<sequence>CSCRCDLAVWTWRLLVWCGQGKTIEVCKYLTCPTEVNVITILLSKVNLETVCRQNKLDGVWYFILQNQLVEYKGNNGHCKVPHDHPLGLWAARQRSNRTKMSQERINKLESIGFDWSVRATNKWDENYAELEKYQQENGHCKVPHDHPLGPWAARQISKQAEMSQDRIDKLDRIGFIWDVNEHDWNQNYVSICRVCI</sequence>
<dbReference type="AlphaFoldDB" id="A0ABD3NPF7"/>
<organism evidence="3 4">
    <name type="scientific">Cyclotella atomus</name>
    <dbReference type="NCBI Taxonomy" id="382360"/>
    <lineage>
        <taxon>Eukaryota</taxon>
        <taxon>Sar</taxon>
        <taxon>Stramenopiles</taxon>
        <taxon>Ochrophyta</taxon>
        <taxon>Bacillariophyta</taxon>
        <taxon>Coscinodiscophyceae</taxon>
        <taxon>Thalassiosirophycidae</taxon>
        <taxon>Stephanodiscales</taxon>
        <taxon>Stephanodiscaceae</taxon>
        <taxon>Cyclotella</taxon>
    </lineage>
</organism>
<protein>
    <recommendedName>
        <fullName evidence="2">Helicase-associated domain-containing protein</fullName>
    </recommendedName>
</protein>
<dbReference type="EMBL" id="JALLPJ020001044">
    <property type="protein sequence ID" value="KAL3777451.1"/>
    <property type="molecule type" value="Genomic_DNA"/>
</dbReference>
<keyword evidence="4" id="KW-1185">Reference proteome</keyword>
<feature type="domain" description="Helicase-associated" evidence="2">
    <location>
        <begin position="121"/>
        <end position="176"/>
    </location>
</feature>
<dbReference type="Pfam" id="PF03457">
    <property type="entry name" value="HA"/>
    <property type="match status" value="2"/>
</dbReference>
<feature type="non-terminal residue" evidence="3">
    <location>
        <position position="1"/>
    </location>
</feature>
<comment type="caution">
    <text evidence="3">The sequence shown here is derived from an EMBL/GenBank/DDBJ whole genome shotgun (WGS) entry which is preliminary data.</text>
</comment>
<feature type="domain" description="Helicase-associated" evidence="2">
    <location>
        <begin position="67"/>
        <end position="114"/>
    </location>
</feature>
<dbReference type="Gene3D" id="6.10.140.530">
    <property type="match status" value="2"/>
</dbReference>
<evidence type="ECO:0000256" key="1">
    <source>
        <dbReference type="SAM" id="SignalP"/>
    </source>
</evidence>
<reference evidence="3 4" key="1">
    <citation type="submission" date="2024-10" db="EMBL/GenBank/DDBJ databases">
        <title>Updated reference genomes for cyclostephanoid diatoms.</title>
        <authorList>
            <person name="Roberts W.R."/>
            <person name="Alverson A.J."/>
        </authorList>
    </citation>
    <scope>NUCLEOTIDE SEQUENCE [LARGE SCALE GENOMIC DNA]</scope>
    <source>
        <strain evidence="3 4">AJA010-31</strain>
    </source>
</reference>
<evidence type="ECO:0000313" key="3">
    <source>
        <dbReference type="EMBL" id="KAL3777451.1"/>
    </source>
</evidence>
<name>A0ABD3NPF7_9STRA</name>
<dbReference type="PANTHER" id="PTHR33418:SF1">
    <property type="entry name" value="HELICASE-ASSOCIATED DOMAIN-CONTAINING PROTEIN"/>
    <property type="match status" value="1"/>
</dbReference>